<evidence type="ECO:0000256" key="4">
    <source>
        <dbReference type="ARBA" id="ARBA00022840"/>
    </source>
</evidence>
<dbReference type="Pfam" id="PF00501">
    <property type="entry name" value="AMP-binding"/>
    <property type="match status" value="1"/>
</dbReference>
<comment type="similarity">
    <text evidence="1">Belongs to the ATP-dependent AMP-binding enzyme family.</text>
</comment>
<dbReference type="AlphaFoldDB" id="A0A1R1PWY6"/>
<dbReference type="OrthoDB" id="10253869at2759"/>
<evidence type="ECO:0000313" key="8">
    <source>
        <dbReference type="Proteomes" id="UP000188320"/>
    </source>
</evidence>
<dbReference type="Gene3D" id="3.40.50.12780">
    <property type="entry name" value="N-terminal domain of ligase-like"/>
    <property type="match status" value="1"/>
</dbReference>
<proteinExistence type="inferred from homology"/>
<keyword evidence="8" id="KW-1185">Reference proteome</keyword>
<evidence type="ECO:0000259" key="5">
    <source>
        <dbReference type="Pfam" id="PF00501"/>
    </source>
</evidence>
<dbReference type="SUPFAM" id="SSF56801">
    <property type="entry name" value="Acetyl-CoA synthetase-like"/>
    <property type="match status" value="1"/>
</dbReference>
<dbReference type="Pfam" id="PF16177">
    <property type="entry name" value="ACAS_N"/>
    <property type="match status" value="1"/>
</dbReference>
<keyword evidence="2" id="KW-0436">Ligase</keyword>
<gene>
    <name evidence="7" type="ORF">AX774_g970</name>
</gene>
<protein>
    <submittedName>
        <fullName evidence="7">Acetoacetyl-CoA synthetase</fullName>
    </submittedName>
</protein>
<dbReference type="Proteomes" id="UP000188320">
    <property type="component" value="Unassembled WGS sequence"/>
</dbReference>
<evidence type="ECO:0000256" key="1">
    <source>
        <dbReference type="ARBA" id="ARBA00006432"/>
    </source>
</evidence>
<organism evidence="7 8">
    <name type="scientific">Zancudomyces culisetae</name>
    <name type="common">Gut fungus</name>
    <name type="synonym">Smittium culisetae</name>
    <dbReference type="NCBI Taxonomy" id="1213189"/>
    <lineage>
        <taxon>Eukaryota</taxon>
        <taxon>Fungi</taxon>
        <taxon>Fungi incertae sedis</taxon>
        <taxon>Zoopagomycota</taxon>
        <taxon>Kickxellomycotina</taxon>
        <taxon>Harpellomycetes</taxon>
        <taxon>Harpellales</taxon>
        <taxon>Legeriomycetaceae</taxon>
        <taxon>Zancudomyces</taxon>
    </lineage>
</organism>
<dbReference type="GO" id="GO:0030729">
    <property type="term" value="F:acetoacetate-CoA ligase activity"/>
    <property type="evidence" value="ECO:0007669"/>
    <property type="project" value="InterPro"/>
</dbReference>
<dbReference type="GO" id="GO:0005524">
    <property type="term" value="F:ATP binding"/>
    <property type="evidence" value="ECO:0007669"/>
    <property type="project" value="UniProtKB-KW"/>
</dbReference>
<dbReference type="GO" id="GO:0006629">
    <property type="term" value="P:lipid metabolic process"/>
    <property type="evidence" value="ECO:0007669"/>
    <property type="project" value="InterPro"/>
</dbReference>
<reference evidence="8" key="1">
    <citation type="submission" date="2017-01" db="EMBL/GenBank/DDBJ databases">
        <authorList>
            <person name="Wang Y."/>
            <person name="White M."/>
            <person name="Kvist S."/>
            <person name="Moncalvo J.-M."/>
        </authorList>
    </citation>
    <scope>NUCLEOTIDE SEQUENCE [LARGE SCALE GENOMIC DNA]</scope>
    <source>
        <strain evidence="8">COL-18-3</strain>
    </source>
</reference>
<evidence type="ECO:0000256" key="3">
    <source>
        <dbReference type="ARBA" id="ARBA00022741"/>
    </source>
</evidence>
<dbReference type="NCBIfam" id="NF002937">
    <property type="entry name" value="PRK03584.1"/>
    <property type="match status" value="1"/>
</dbReference>
<dbReference type="PANTHER" id="PTHR42921">
    <property type="entry name" value="ACETOACETYL-COA SYNTHETASE"/>
    <property type="match status" value="1"/>
</dbReference>
<accession>A0A1R1PWY6</accession>
<dbReference type="InterPro" id="IPR020845">
    <property type="entry name" value="AMP-binding_CS"/>
</dbReference>
<keyword evidence="3" id="KW-0547">Nucleotide-binding</keyword>
<dbReference type="PANTHER" id="PTHR42921:SF1">
    <property type="entry name" value="ACETOACETYL-COA SYNTHETASE"/>
    <property type="match status" value="1"/>
</dbReference>
<comment type="caution">
    <text evidence="7">The sequence shown here is derived from an EMBL/GenBank/DDBJ whole genome shotgun (WGS) entry which is preliminary data.</text>
</comment>
<dbReference type="Gene3D" id="3.30.300.30">
    <property type="match status" value="1"/>
</dbReference>
<dbReference type="InterPro" id="IPR032387">
    <property type="entry name" value="ACAS_N"/>
</dbReference>
<feature type="domain" description="AMP-dependent synthetase/ligase" evidence="5">
    <location>
        <begin position="110"/>
        <end position="490"/>
    </location>
</feature>
<name>A0A1R1PWY6_ZANCU</name>
<dbReference type="InterPro" id="IPR042099">
    <property type="entry name" value="ANL_N_sf"/>
</dbReference>
<evidence type="ECO:0000259" key="6">
    <source>
        <dbReference type="Pfam" id="PF16177"/>
    </source>
</evidence>
<evidence type="ECO:0000256" key="2">
    <source>
        <dbReference type="ARBA" id="ARBA00022598"/>
    </source>
</evidence>
<dbReference type="NCBIfam" id="TIGR01217">
    <property type="entry name" value="ac_ac_CoA_syn"/>
    <property type="match status" value="1"/>
</dbReference>
<dbReference type="InterPro" id="IPR045851">
    <property type="entry name" value="AMP-bd_C_sf"/>
</dbReference>
<dbReference type="PROSITE" id="PS00455">
    <property type="entry name" value="AMP_BINDING"/>
    <property type="match status" value="1"/>
</dbReference>
<dbReference type="InterPro" id="IPR000873">
    <property type="entry name" value="AMP-dep_synth/lig_dom"/>
</dbReference>
<keyword evidence="4" id="KW-0067">ATP-binding</keyword>
<dbReference type="EMBL" id="LSSK01000076">
    <property type="protein sequence ID" value="OMH85480.1"/>
    <property type="molecule type" value="Genomic_DNA"/>
</dbReference>
<feature type="domain" description="Acetyl-coenzyme A synthetase N-terminal" evidence="6">
    <location>
        <begin position="47"/>
        <end position="104"/>
    </location>
</feature>
<evidence type="ECO:0000313" key="7">
    <source>
        <dbReference type="EMBL" id="OMH85480.1"/>
    </source>
</evidence>
<dbReference type="InterPro" id="IPR005914">
    <property type="entry name" value="Acac_CoA_synth"/>
</dbReference>
<sequence length="696" mass="78612">MSHESEKTANNETKVMWKPSPERIAASKFNQFKEFVNEKYQYNIGDYWQMYQWSITKIEEFWATVYEFSNIITKSQYEVVLEKDVKMEDVPRWFVGSTLNYSENILQKMRHCEKVAIYVRGEQEHLDLKYKDLYRMVKKVSSTYREIGIQKGDRIAAFVTNGVEAVVAMLAAATIGAVWSSCSTDFGLGAVVDRMSQIQPKLMLFSCTSIYNGKRFDHREKIGEILREIGSIETVISISEKLTDVSDKRVLNWSDIIDGYEQDDGDIYFEPVSFDWPLVILFSSGTTGKPKCLVHATGGVLLQHKKEMELILDFKDSDILFYYTTTGWMMWNWLVSGLLVGMSIVVYEGTPLGPTPSVLWDLIENLNVSVFGTSAKYLQYLEDVDYKPNTTHRFEALKTILSTASPLKPNSFEFVYANIKTDLFLGSISGGTDIVSLFVAGCSVLPVYKGEITCRCLGMAVESWDEYEKPVFDVPGDLVCTKPFPVMPVYFYNDPDKTKYKASYFSKFQGVWCQGDFVRINSTTQGLFMLGRSDGTLNPNGVRFGSSEIYNCVEGIGGIQDSLCVGQLIDQNERVILFVKLKVASKPASFYDHELDPSLKSQIVSKIRATLSPRHVPAKILLVDSIPYTNNGKKIEVAVKAILNQLYVAASKSGKTDSKEKLAYASQNVVIDHKVIVSVAEKESITQFLKIHQLVE</sequence>